<dbReference type="InterPro" id="IPR001584">
    <property type="entry name" value="Integrase_cat-core"/>
</dbReference>
<dbReference type="SUPFAM" id="SSF46689">
    <property type="entry name" value="Homeodomain-like"/>
    <property type="match status" value="1"/>
</dbReference>
<dbReference type="Proteomes" id="UP000657372">
    <property type="component" value="Unassembled WGS sequence"/>
</dbReference>
<dbReference type="InterPro" id="IPR009057">
    <property type="entry name" value="Homeodomain-like_sf"/>
</dbReference>
<dbReference type="InterPro" id="IPR048020">
    <property type="entry name" value="Transpos_IS3"/>
</dbReference>
<dbReference type="PANTHER" id="PTHR46889:SF4">
    <property type="entry name" value="TRANSPOSASE INSO FOR INSERTION SEQUENCE ELEMENT IS911B-RELATED"/>
    <property type="match status" value="1"/>
</dbReference>
<organism evidence="3 4">
    <name type="scientific">Herminiimonas contaminans</name>
    <dbReference type="NCBI Taxonomy" id="1111140"/>
    <lineage>
        <taxon>Bacteria</taxon>
        <taxon>Pseudomonadati</taxon>
        <taxon>Pseudomonadota</taxon>
        <taxon>Betaproteobacteria</taxon>
        <taxon>Burkholderiales</taxon>
        <taxon>Oxalobacteraceae</taxon>
        <taxon>Herminiimonas</taxon>
    </lineage>
</organism>
<dbReference type="Pfam" id="PF13333">
    <property type="entry name" value="rve_2"/>
    <property type="match status" value="1"/>
</dbReference>
<dbReference type="RefSeq" id="WP_195876628.1">
    <property type="nucleotide sequence ID" value="NZ_JADOEL010000023.1"/>
</dbReference>
<dbReference type="InterPro" id="IPR036397">
    <property type="entry name" value="RNaseH_sf"/>
</dbReference>
<protein>
    <submittedName>
        <fullName evidence="3">IS3-like element ISHar2 family transposase</fullName>
    </submittedName>
</protein>
<dbReference type="InterPro" id="IPR002514">
    <property type="entry name" value="Transposase_8"/>
</dbReference>
<dbReference type="InterPro" id="IPR025948">
    <property type="entry name" value="HTH-like_dom"/>
</dbReference>
<evidence type="ECO:0000259" key="2">
    <source>
        <dbReference type="PROSITE" id="PS50994"/>
    </source>
</evidence>
<sequence>MANRRQFSKEFKVEAVRLVKERGVSIVQAAKDLNVHENVLRKWVHAVSEDASHAFPGHGQLKPEQLEIARLRKEVAKLKMERDIFKKSRRLLRQGIDVKFGFVAKHRGIWPVALTCDTLGVSRSGFYAWLTRTPCKRRTENEQLGRAVHHSFIQSDRTYGARRVWHDLLASGYRCGLHRVERLMQAQALRARPRRRSLPIDRGERPVIGIAANVLDRQFDASAPNRKWVADFTYIWSAEGWLYLAVVLDLYSRRVIGWSMKAEMNAQLVADALMMAVWRRGKPESVMHHSDRGSQYTSEQFQRLLLELGVTCSMSRAGNVWDNSAMESFFSSLKTERLSRKMFRTRDDIRAEVFDYIERFYNPVRRHSTLGYVSPIDFEQQAQLA</sequence>
<dbReference type="Pfam" id="PF13276">
    <property type="entry name" value="HTH_21"/>
    <property type="match status" value="1"/>
</dbReference>
<accession>A0ABS0EXZ1</accession>
<evidence type="ECO:0000256" key="1">
    <source>
        <dbReference type="SAM" id="Coils"/>
    </source>
</evidence>
<gene>
    <name evidence="3" type="ORF">IXC47_18340</name>
</gene>
<evidence type="ECO:0000313" key="3">
    <source>
        <dbReference type="EMBL" id="MBF8179645.1"/>
    </source>
</evidence>
<dbReference type="PROSITE" id="PS50994">
    <property type="entry name" value="INTEGRASE"/>
    <property type="match status" value="1"/>
</dbReference>
<proteinExistence type="predicted"/>
<dbReference type="Gene3D" id="1.10.10.60">
    <property type="entry name" value="Homeodomain-like"/>
    <property type="match status" value="1"/>
</dbReference>
<dbReference type="Pfam" id="PF01527">
    <property type="entry name" value="HTH_Tnp_1"/>
    <property type="match status" value="1"/>
</dbReference>
<dbReference type="Pfam" id="PF00665">
    <property type="entry name" value="rve"/>
    <property type="match status" value="1"/>
</dbReference>
<evidence type="ECO:0000313" key="4">
    <source>
        <dbReference type="Proteomes" id="UP000657372"/>
    </source>
</evidence>
<dbReference type="EMBL" id="JADOEL010000023">
    <property type="protein sequence ID" value="MBF8179645.1"/>
    <property type="molecule type" value="Genomic_DNA"/>
</dbReference>
<dbReference type="NCBIfam" id="NF033516">
    <property type="entry name" value="transpos_IS3"/>
    <property type="match status" value="1"/>
</dbReference>
<comment type="caution">
    <text evidence="3">The sequence shown here is derived from an EMBL/GenBank/DDBJ whole genome shotgun (WGS) entry which is preliminary data.</text>
</comment>
<name>A0ABS0EXZ1_9BURK</name>
<dbReference type="SUPFAM" id="SSF53098">
    <property type="entry name" value="Ribonuclease H-like"/>
    <property type="match status" value="1"/>
</dbReference>
<keyword evidence="1" id="KW-0175">Coiled coil</keyword>
<dbReference type="PANTHER" id="PTHR46889">
    <property type="entry name" value="TRANSPOSASE INSF FOR INSERTION SEQUENCE IS3B-RELATED"/>
    <property type="match status" value="1"/>
</dbReference>
<feature type="coiled-coil region" evidence="1">
    <location>
        <begin position="61"/>
        <end position="88"/>
    </location>
</feature>
<dbReference type="Gene3D" id="3.30.420.10">
    <property type="entry name" value="Ribonuclease H-like superfamily/Ribonuclease H"/>
    <property type="match status" value="1"/>
</dbReference>
<feature type="domain" description="Integrase catalytic" evidence="2">
    <location>
        <begin position="220"/>
        <end position="383"/>
    </location>
</feature>
<dbReference type="InterPro" id="IPR012337">
    <property type="entry name" value="RNaseH-like_sf"/>
</dbReference>
<keyword evidence="4" id="KW-1185">Reference proteome</keyword>
<dbReference type="InterPro" id="IPR050900">
    <property type="entry name" value="Transposase_IS3/IS150/IS904"/>
</dbReference>
<reference evidence="3 4" key="1">
    <citation type="submission" date="2020-11" db="EMBL/GenBank/DDBJ databases">
        <title>WGS of Herminiimonas contaminans strain Marseille-Q4544 isolated from planarians Schmidtea mediterranea.</title>
        <authorList>
            <person name="Kangale L."/>
        </authorList>
    </citation>
    <scope>NUCLEOTIDE SEQUENCE [LARGE SCALE GENOMIC DNA]</scope>
    <source>
        <strain evidence="3 4">Marseille-Q4544</strain>
    </source>
</reference>